<evidence type="ECO:0000259" key="2">
    <source>
        <dbReference type="SMART" id="SM00909"/>
    </source>
</evidence>
<dbReference type="KEGG" id="lyk:FLP23_00185"/>
<dbReference type="AlphaFoldDB" id="A0A5C1Y6J7"/>
<dbReference type="PROSITE" id="PS51257">
    <property type="entry name" value="PROKAR_LIPOPROTEIN"/>
    <property type="match status" value="1"/>
</dbReference>
<evidence type="ECO:0000313" key="3">
    <source>
        <dbReference type="EMBL" id="QEO08582.1"/>
    </source>
</evidence>
<dbReference type="RefSeq" id="WP_149324015.1">
    <property type="nucleotide sequence ID" value="NZ_CP043504.1"/>
</dbReference>
<gene>
    <name evidence="3" type="ORF">FLP23_00185</name>
</gene>
<dbReference type="SMART" id="SM00909">
    <property type="entry name" value="Germane"/>
    <property type="match status" value="1"/>
</dbReference>
<dbReference type="InterPro" id="IPR019606">
    <property type="entry name" value="GerMN"/>
</dbReference>
<feature type="chain" id="PRO_5039349850" description="GerMN domain-containing protein" evidence="1">
    <location>
        <begin position="23"/>
        <end position="560"/>
    </location>
</feature>
<feature type="signal peptide" evidence="1">
    <location>
        <begin position="1"/>
        <end position="22"/>
    </location>
</feature>
<name>A0A5C1Y6J7_9MICO</name>
<keyword evidence="1" id="KW-0732">Signal</keyword>
<organism evidence="3 4">
    <name type="scientific">Protaetiibacter larvae</name>
    <dbReference type="NCBI Taxonomy" id="2592654"/>
    <lineage>
        <taxon>Bacteria</taxon>
        <taxon>Bacillati</taxon>
        <taxon>Actinomycetota</taxon>
        <taxon>Actinomycetes</taxon>
        <taxon>Micrococcales</taxon>
        <taxon>Microbacteriaceae</taxon>
        <taxon>Protaetiibacter</taxon>
    </lineage>
</organism>
<sequence>MIVRTVLARGAVAAIAVGALLAGCASIPTSGPVGVQQIDPDGGGGELVTPATGPQKGDTPQQILAGFLTAQTSPKVDGYSVAREFLTSELRSTWSPTELVRVSNTSISPELSDDGFARASVRILAQVNATGVYSEFADPQTETLDYAFAQDADGEWRISSAPKGSILPVNRFRESFSEYPLYFFDPSGSFLVPDVRWFPDTATRAERVVTELLAGQSPWYQGGVLVNAFPSGTQLGKGRVVIASGQASVDLSNEVAAPGPSDRWRMQQQLVATLSLSDVSSVLMTVGGFPVDVGDGAIPDWVLSVAANPLGLSDAGFGYLGGGGVDAVPGISPAVEGLGPLAVTLGRGRDTAAVRSAEGAWIVAAGDDPVLVDDREGLVDPGLDGNSFVWSAVAADAQSIIAVDRSGEVHPMPTPYLDGSIVSLEVSRDGARLLIGTQGTAGPTLTVVGIVRDGSGVPVSLGTTPLPVAIGSGRLLDAAWVDASTIATLSGDGAATQVTLYRIGGTHEGIGSVTRGVQLAGGNGVEGIRVRDADGTLWRPNSSGGWQTTSIVASLLATQQ</sequence>
<evidence type="ECO:0000313" key="4">
    <source>
        <dbReference type="Proteomes" id="UP000322159"/>
    </source>
</evidence>
<proteinExistence type="predicted"/>
<dbReference type="EMBL" id="CP043504">
    <property type="protein sequence ID" value="QEO08582.1"/>
    <property type="molecule type" value="Genomic_DNA"/>
</dbReference>
<reference evidence="3 4" key="1">
    <citation type="submission" date="2019-09" db="EMBL/GenBank/DDBJ databases">
        <title>Genome sequencing of strain KACC 19322.</title>
        <authorList>
            <person name="Heo J."/>
            <person name="Kim S.-J."/>
            <person name="Kim J.-S."/>
            <person name="Hong S.-B."/>
            <person name="Kwon S.-W."/>
        </authorList>
    </citation>
    <scope>NUCLEOTIDE SEQUENCE [LARGE SCALE GENOMIC DNA]</scope>
    <source>
        <strain evidence="3 4">KACC 19322</strain>
    </source>
</reference>
<feature type="domain" description="GerMN" evidence="2">
    <location>
        <begin position="205"/>
        <end position="295"/>
    </location>
</feature>
<evidence type="ECO:0000256" key="1">
    <source>
        <dbReference type="SAM" id="SignalP"/>
    </source>
</evidence>
<dbReference type="Proteomes" id="UP000322159">
    <property type="component" value="Chromosome"/>
</dbReference>
<dbReference type="InterPro" id="IPR059026">
    <property type="entry name" value="LpqB_N"/>
</dbReference>
<dbReference type="OrthoDB" id="3226781at2"/>
<dbReference type="SUPFAM" id="SSF69322">
    <property type="entry name" value="Tricorn protease domain 2"/>
    <property type="match status" value="1"/>
</dbReference>
<keyword evidence="4" id="KW-1185">Reference proteome</keyword>
<protein>
    <recommendedName>
        <fullName evidence="2">GerMN domain-containing protein</fullName>
    </recommendedName>
</protein>
<dbReference type="Pfam" id="PF25976">
    <property type="entry name" value="LpqB_N"/>
    <property type="match status" value="1"/>
</dbReference>
<accession>A0A5C1Y6J7</accession>